<feature type="transmembrane region" description="Helical" evidence="5">
    <location>
        <begin position="225"/>
        <end position="246"/>
    </location>
</feature>
<proteinExistence type="predicted"/>
<dbReference type="Proteomes" id="UP001390339">
    <property type="component" value="Unassembled WGS sequence"/>
</dbReference>
<feature type="transmembrane region" description="Helical" evidence="5">
    <location>
        <begin position="184"/>
        <end position="204"/>
    </location>
</feature>
<evidence type="ECO:0000313" key="7">
    <source>
        <dbReference type="Proteomes" id="UP001390339"/>
    </source>
</evidence>
<keyword evidence="2 5" id="KW-0812">Transmembrane</keyword>
<sequence>MMDPHPGLLRPPPYTKVFGPGANCTLDICSVEYTLYGYRPSLGANITLLCLYIVSGFIHAYLGFRWKTWFFMSCMLVGATNAVAGYAGRIALYFNPFSFPAFMIQTVCITSGPVYYSAAIYVTLASAITYFSRSASRLRPSLFYWIFISCDIVCLLLQAAGGAISTVSAASLGSAKVAQAGVDLALAGLSLQVAVIIIFCGLFVDYLIRYFRTGATDKFGRRAKLFFGFMALAIVLILVRCIYRVVELREGYSGELVRDEPLFIGLEGFVIISAVYCLMISHPGFVFKDDDKHSAEGSVAESYVLHDVSQN</sequence>
<evidence type="ECO:0000313" key="6">
    <source>
        <dbReference type="EMBL" id="KAK8861942.1"/>
    </source>
</evidence>
<dbReference type="Pfam" id="PF04479">
    <property type="entry name" value="RTA1"/>
    <property type="match status" value="1"/>
</dbReference>
<keyword evidence="3 5" id="KW-1133">Transmembrane helix</keyword>
<keyword evidence="7" id="KW-1185">Reference proteome</keyword>
<evidence type="ECO:0000256" key="2">
    <source>
        <dbReference type="ARBA" id="ARBA00022692"/>
    </source>
</evidence>
<accession>A0ABR2IF01</accession>
<feature type="transmembrane region" description="Helical" evidence="5">
    <location>
        <begin position="143"/>
        <end position="164"/>
    </location>
</feature>
<dbReference type="InterPro" id="IPR007568">
    <property type="entry name" value="RTA1"/>
</dbReference>
<dbReference type="PANTHER" id="PTHR31465">
    <property type="entry name" value="PROTEIN RTA1-RELATED"/>
    <property type="match status" value="1"/>
</dbReference>
<keyword evidence="4 5" id="KW-0472">Membrane</keyword>
<dbReference type="PANTHER" id="PTHR31465:SF9">
    <property type="entry name" value="SPHINGOID LONG-CHAIN BASE TRANSPORTER RSB1"/>
    <property type="match status" value="1"/>
</dbReference>
<evidence type="ECO:0000256" key="3">
    <source>
        <dbReference type="ARBA" id="ARBA00022989"/>
    </source>
</evidence>
<feature type="transmembrane region" description="Helical" evidence="5">
    <location>
        <begin position="42"/>
        <end position="62"/>
    </location>
</feature>
<organism evidence="6 7">
    <name type="scientific">Apiospora arundinis</name>
    <dbReference type="NCBI Taxonomy" id="335852"/>
    <lineage>
        <taxon>Eukaryota</taxon>
        <taxon>Fungi</taxon>
        <taxon>Dikarya</taxon>
        <taxon>Ascomycota</taxon>
        <taxon>Pezizomycotina</taxon>
        <taxon>Sordariomycetes</taxon>
        <taxon>Xylariomycetidae</taxon>
        <taxon>Amphisphaeriales</taxon>
        <taxon>Apiosporaceae</taxon>
        <taxon>Apiospora</taxon>
    </lineage>
</organism>
<reference evidence="6 7" key="1">
    <citation type="journal article" date="2024" name="IMA Fungus">
        <title>Apiospora arundinis, a panoply of carbohydrate-active enzymes and secondary metabolites.</title>
        <authorList>
            <person name="Sorensen T."/>
            <person name="Petersen C."/>
            <person name="Muurmann A.T."/>
            <person name="Christiansen J.V."/>
            <person name="Brundto M.L."/>
            <person name="Overgaard C.K."/>
            <person name="Boysen A.T."/>
            <person name="Wollenberg R.D."/>
            <person name="Larsen T.O."/>
            <person name="Sorensen J.L."/>
            <person name="Nielsen K.L."/>
            <person name="Sondergaard T.E."/>
        </authorList>
    </citation>
    <scope>NUCLEOTIDE SEQUENCE [LARGE SCALE GENOMIC DNA]</scope>
    <source>
        <strain evidence="6 7">AAU 773</strain>
    </source>
</reference>
<name>A0ABR2IF01_9PEZI</name>
<feature type="transmembrane region" description="Helical" evidence="5">
    <location>
        <begin position="69"/>
        <end position="94"/>
    </location>
</feature>
<evidence type="ECO:0000256" key="4">
    <source>
        <dbReference type="ARBA" id="ARBA00023136"/>
    </source>
</evidence>
<gene>
    <name evidence="6" type="ORF">PGQ11_008177</name>
</gene>
<comment type="caution">
    <text evidence="6">The sequence shown here is derived from an EMBL/GenBank/DDBJ whole genome shotgun (WGS) entry which is preliminary data.</text>
</comment>
<comment type="subcellular location">
    <subcellularLocation>
        <location evidence="1">Membrane</location>
        <topology evidence="1">Multi-pass membrane protein</topology>
    </subcellularLocation>
</comment>
<evidence type="ECO:0000256" key="1">
    <source>
        <dbReference type="ARBA" id="ARBA00004141"/>
    </source>
</evidence>
<evidence type="ECO:0000256" key="5">
    <source>
        <dbReference type="SAM" id="Phobius"/>
    </source>
</evidence>
<protein>
    <submittedName>
        <fullName evidence="6">Sphingoid long-chain base transporter RSB1</fullName>
    </submittedName>
</protein>
<dbReference type="EMBL" id="JAPCWZ010000005">
    <property type="protein sequence ID" value="KAK8861942.1"/>
    <property type="molecule type" value="Genomic_DNA"/>
</dbReference>
<feature type="transmembrane region" description="Helical" evidence="5">
    <location>
        <begin position="261"/>
        <end position="279"/>
    </location>
</feature>